<name>A0AAW1KRD1_POPJA</name>
<evidence type="ECO:0000313" key="1">
    <source>
        <dbReference type="EMBL" id="KAK9722955.1"/>
    </source>
</evidence>
<gene>
    <name evidence="1" type="ORF">QE152_g19447</name>
</gene>
<dbReference type="EMBL" id="JASPKY010000183">
    <property type="protein sequence ID" value="KAK9722955.1"/>
    <property type="molecule type" value="Genomic_DNA"/>
</dbReference>
<accession>A0AAW1KRD1</accession>
<organism evidence="1 2">
    <name type="scientific">Popillia japonica</name>
    <name type="common">Japanese beetle</name>
    <dbReference type="NCBI Taxonomy" id="7064"/>
    <lineage>
        <taxon>Eukaryota</taxon>
        <taxon>Metazoa</taxon>
        <taxon>Ecdysozoa</taxon>
        <taxon>Arthropoda</taxon>
        <taxon>Hexapoda</taxon>
        <taxon>Insecta</taxon>
        <taxon>Pterygota</taxon>
        <taxon>Neoptera</taxon>
        <taxon>Endopterygota</taxon>
        <taxon>Coleoptera</taxon>
        <taxon>Polyphaga</taxon>
        <taxon>Scarabaeiformia</taxon>
        <taxon>Scarabaeidae</taxon>
        <taxon>Rutelinae</taxon>
        <taxon>Popillia</taxon>
    </lineage>
</organism>
<evidence type="ECO:0000313" key="2">
    <source>
        <dbReference type="Proteomes" id="UP001458880"/>
    </source>
</evidence>
<comment type="caution">
    <text evidence="1">The sequence shown here is derived from an EMBL/GenBank/DDBJ whole genome shotgun (WGS) entry which is preliminary data.</text>
</comment>
<dbReference type="AlphaFoldDB" id="A0AAW1KRD1"/>
<proteinExistence type="predicted"/>
<reference evidence="1 2" key="1">
    <citation type="journal article" date="2024" name="BMC Genomics">
        <title>De novo assembly and annotation of Popillia japonica's genome with initial clues to its potential as an invasive pest.</title>
        <authorList>
            <person name="Cucini C."/>
            <person name="Boschi S."/>
            <person name="Funari R."/>
            <person name="Cardaioli E."/>
            <person name="Iannotti N."/>
            <person name="Marturano G."/>
            <person name="Paoli F."/>
            <person name="Bruttini M."/>
            <person name="Carapelli A."/>
            <person name="Frati F."/>
            <person name="Nardi F."/>
        </authorList>
    </citation>
    <scope>NUCLEOTIDE SEQUENCE [LARGE SCALE GENOMIC DNA]</scope>
    <source>
        <strain evidence="1">DMR45628</strain>
    </source>
</reference>
<keyword evidence="2" id="KW-1185">Reference proteome</keyword>
<sequence length="137" mass="15821">MSTTCCLVNNGTATRTDHGGSGSLRVRCGPYEYCRTNEVRVCPSVMSPETKRLLPPTTETVQTKPFPIRGKTIYYEYHLFFIACIYKHLRSNVYKIIDIPAVMFLFFPHTREDFMLFPRIARDRFVNTVCCCFSPCI</sequence>
<dbReference type="Proteomes" id="UP001458880">
    <property type="component" value="Unassembled WGS sequence"/>
</dbReference>
<protein>
    <submittedName>
        <fullName evidence="1">Uncharacterized protein</fullName>
    </submittedName>
</protein>